<dbReference type="InterPro" id="IPR000064">
    <property type="entry name" value="NLP_P60_dom"/>
</dbReference>
<evidence type="ECO:0000313" key="9">
    <source>
        <dbReference type="EMBL" id="AMP15483.1"/>
    </source>
</evidence>
<dbReference type="SUPFAM" id="SSF54001">
    <property type="entry name" value="Cysteine proteinases"/>
    <property type="match status" value="1"/>
</dbReference>
<evidence type="ECO:0000256" key="3">
    <source>
        <dbReference type="ARBA" id="ARBA00022723"/>
    </source>
</evidence>
<name>A0ABM5Z8X1_9BURK</name>
<dbReference type="InterPro" id="IPR051929">
    <property type="entry name" value="VirAsm_ModProt"/>
</dbReference>
<dbReference type="Gene3D" id="3.90.1720.10">
    <property type="entry name" value="endopeptidase domain like (from Nostoc punctiforme)"/>
    <property type="match status" value="1"/>
</dbReference>
<dbReference type="Pfam" id="PF00877">
    <property type="entry name" value="NLPC_P60"/>
    <property type="match status" value="1"/>
</dbReference>
<keyword evidence="4" id="KW-0378">Hydrolase</keyword>
<accession>A0ABM5Z8X1</accession>
<dbReference type="PROSITE" id="PS51935">
    <property type="entry name" value="NLPC_P60"/>
    <property type="match status" value="1"/>
</dbReference>
<dbReference type="SUPFAM" id="SSF102712">
    <property type="entry name" value="JAB1/MPN domain"/>
    <property type="match status" value="1"/>
</dbReference>
<evidence type="ECO:0000259" key="8">
    <source>
        <dbReference type="PROSITE" id="PS51935"/>
    </source>
</evidence>
<feature type="domain" description="NlpC/P60" evidence="8">
    <location>
        <begin position="45"/>
        <end position="191"/>
    </location>
</feature>
<dbReference type="InterPro" id="IPR028090">
    <property type="entry name" value="JAB_dom_prok"/>
</dbReference>
<evidence type="ECO:0000256" key="5">
    <source>
        <dbReference type="ARBA" id="ARBA00022807"/>
    </source>
</evidence>
<comment type="similarity">
    <text evidence="1">Belongs to the peptidase C40 family.</text>
</comment>
<keyword evidence="6" id="KW-0862">Zinc</keyword>
<dbReference type="Pfam" id="PF14464">
    <property type="entry name" value="Prok-JAB"/>
    <property type="match status" value="1"/>
</dbReference>
<dbReference type="InterPro" id="IPR038765">
    <property type="entry name" value="Papain-like_cys_pep_sf"/>
</dbReference>
<evidence type="ECO:0000313" key="10">
    <source>
        <dbReference type="Proteomes" id="UP000074914"/>
    </source>
</evidence>
<dbReference type="EMBL" id="CP013236">
    <property type="protein sequence ID" value="AMP15483.1"/>
    <property type="molecule type" value="Genomic_DNA"/>
</dbReference>
<reference evidence="9 10" key="1">
    <citation type="submission" date="2015-11" db="EMBL/GenBank/DDBJ databases">
        <title>Exploring the genomic traits of fungus-feeding bacterial genus Collimonas.</title>
        <authorList>
            <person name="Song C."/>
            <person name="Schmidt R."/>
            <person name="de Jager V."/>
            <person name="Krzyzanowska D."/>
            <person name="Jongedijk E."/>
            <person name="Cankar K."/>
            <person name="Beekwilder J."/>
            <person name="van Veen A."/>
            <person name="de Boer W."/>
            <person name="van Veen J.A."/>
            <person name="Garbeva P."/>
        </authorList>
    </citation>
    <scope>NUCLEOTIDE SEQUENCE [LARGE SCALE GENOMIC DNA]</scope>
    <source>
        <strain evidence="9 10">Ter291</strain>
    </source>
</reference>
<keyword evidence="10" id="KW-1185">Reference proteome</keyword>
<proteinExistence type="inferred from homology"/>
<protein>
    <recommendedName>
        <fullName evidence="8">NlpC/P60 domain-containing protein</fullName>
    </recommendedName>
</protein>
<dbReference type="PANTHER" id="PTHR34858:SF1">
    <property type="entry name" value="CYSO-CYSTEINE PEPTIDASE"/>
    <property type="match status" value="1"/>
</dbReference>
<organism evidence="9 10">
    <name type="scientific">Collimonas pratensis</name>
    <dbReference type="NCBI Taxonomy" id="279113"/>
    <lineage>
        <taxon>Bacteria</taxon>
        <taxon>Pseudomonadati</taxon>
        <taxon>Pseudomonadota</taxon>
        <taxon>Betaproteobacteria</taxon>
        <taxon>Burkholderiales</taxon>
        <taxon>Oxalobacteraceae</taxon>
        <taxon>Collimonas</taxon>
    </lineage>
</organism>
<keyword evidence="2" id="KW-0645">Protease</keyword>
<dbReference type="PANTHER" id="PTHR34858">
    <property type="entry name" value="CYSO-CYSTEINE PEPTIDASE"/>
    <property type="match status" value="1"/>
</dbReference>
<gene>
    <name evidence="9" type="ORF">CPter291_3246</name>
</gene>
<evidence type="ECO:0000256" key="2">
    <source>
        <dbReference type="ARBA" id="ARBA00022670"/>
    </source>
</evidence>
<keyword evidence="5" id="KW-0788">Thiol protease</keyword>
<sequence>MAVDRGEILAVVHSHPDRPPLPSPADLDACEEGGIPWHIVHVGKDDAGAVVAGEIHTFAPSGYEAPLLGLPFVHGVHDCYALIRRWYKRERGIVLPDFERRDGWWDDGVQNLYLDNYAKAGFEVVPDGVADLQVGDVILMQIRSKNHPNHAGIYIDGGWQWMIHHEYGQLSCKVVYGGHWLQVTRAVLRYRSQRS</sequence>
<evidence type="ECO:0000256" key="7">
    <source>
        <dbReference type="ARBA" id="ARBA00023049"/>
    </source>
</evidence>
<evidence type="ECO:0000256" key="6">
    <source>
        <dbReference type="ARBA" id="ARBA00022833"/>
    </source>
</evidence>
<evidence type="ECO:0000256" key="4">
    <source>
        <dbReference type="ARBA" id="ARBA00022801"/>
    </source>
</evidence>
<dbReference type="Proteomes" id="UP000074914">
    <property type="component" value="Chromosome"/>
</dbReference>
<keyword evidence="7" id="KW-0482">Metalloprotease</keyword>
<keyword evidence="3" id="KW-0479">Metal-binding</keyword>
<evidence type="ECO:0000256" key="1">
    <source>
        <dbReference type="ARBA" id="ARBA00007074"/>
    </source>
</evidence>
<dbReference type="Gene3D" id="3.40.140.10">
    <property type="entry name" value="Cytidine Deaminase, domain 2"/>
    <property type="match status" value="1"/>
</dbReference>